<dbReference type="EMBL" id="JEMA01001253">
    <property type="protein sequence ID" value="KYF60775.1"/>
    <property type="molecule type" value="Genomic_DNA"/>
</dbReference>
<sequence>MQYKFDSGRVAIGLNTFRTKDASNVTLQAQRGLLVLKEETFSRTAIEPGVIELRHDEMPETFKTLRAAIKDSAVLKQRAQLALSKLGQTNLLKALTDVTGETTVHLRTATVFEDVDNPHILTGSLLAILAASYHFTYQTALLKHQAGESIHNEEDKAKVISGAILSILKRLRALEKDFAKGLKGYIVRWRLTSSTYRGTPEDCWAEPSWDEYGGLLHALRLVISVYDQVRVPLGYRCEVRDLARQLHNGILDYFRSSDGLLALPYEQGARQLVMRGCHGVIGSYAVGWFQRDGVKDFYPFTVSRETIAFIDESVLKAWKIPDFPASDPSQPAGYLRAEYLKNVMLWKFIADTGLFLTGAVLAATFGVPLAAPGVSFLPAAVIALIGADATLKSLTSRDIWMAFAKVFSLDQGEGGLVGTFLSPPVGVGGFDVQIFDRYSLHRWTSDMAQIWQVRGKRALSYDRPGWRSMTEACRVWFGCVEDAMHTAGALEADADEMNKKADEWDSAVDPVPPYVRMEYLEGALLSSAYLALALDIEPEIDLRAAWPNLFFTAAVPEFQWIRQQQQQQPPRPVHRIGIGLTAFTKVLNYEWNGDDPRFWVIPFAIRPNDSGAVVARTSGIFATDLNNGWFGFQTGNRYVYDAPLALGVSALADDDVEPGSRVGFIVIAWERDYSGGSAQSRVKRKAIELVESILLEAILDQVEIDSVLIKRYAEFKALYPSPEPRGTSHISDDDLVGVEEFSVVLSGASPVKAARSLTFYNERTAYTLDVGLEFHPK</sequence>
<proteinExistence type="predicted"/>
<protein>
    <submittedName>
        <fullName evidence="1">Uncharacterized protein</fullName>
    </submittedName>
</protein>
<reference evidence="1 2" key="1">
    <citation type="submission" date="2014-02" db="EMBL/GenBank/DDBJ databases">
        <title>The small core and large imbalanced accessory genome model reveals a collaborative survival strategy of Sorangium cellulosum strains in nature.</title>
        <authorList>
            <person name="Han K."/>
            <person name="Peng R."/>
            <person name="Blom J."/>
            <person name="Li Y.-Z."/>
        </authorList>
    </citation>
    <scope>NUCLEOTIDE SEQUENCE [LARGE SCALE GENOMIC DNA]</scope>
    <source>
        <strain evidence="1 2">So0008-312</strain>
    </source>
</reference>
<dbReference type="AlphaFoldDB" id="A0A150PYB2"/>
<name>A0A150PYB2_SORCE</name>
<accession>A0A150PYB2</accession>
<comment type="caution">
    <text evidence="1">The sequence shown here is derived from an EMBL/GenBank/DDBJ whole genome shotgun (WGS) entry which is preliminary data.</text>
</comment>
<dbReference type="Proteomes" id="UP000075260">
    <property type="component" value="Unassembled WGS sequence"/>
</dbReference>
<gene>
    <name evidence="1" type="ORF">BE15_34955</name>
</gene>
<evidence type="ECO:0000313" key="2">
    <source>
        <dbReference type="Proteomes" id="UP000075260"/>
    </source>
</evidence>
<organism evidence="1 2">
    <name type="scientific">Sorangium cellulosum</name>
    <name type="common">Polyangium cellulosum</name>
    <dbReference type="NCBI Taxonomy" id="56"/>
    <lineage>
        <taxon>Bacteria</taxon>
        <taxon>Pseudomonadati</taxon>
        <taxon>Myxococcota</taxon>
        <taxon>Polyangia</taxon>
        <taxon>Polyangiales</taxon>
        <taxon>Polyangiaceae</taxon>
        <taxon>Sorangium</taxon>
    </lineage>
</organism>
<dbReference type="RefSeq" id="WP_061613375.1">
    <property type="nucleotide sequence ID" value="NZ_JEMA01001253.1"/>
</dbReference>
<evidence type="ECO:0000313" key="1">
    <source>
        <dbReference type="EMBL" id="KYF60775.1"/>
    </source>
</evidence>